<accession>A0ABM4V899</accession>
<feature type="domain" description="DUF4283" evidence="2">
    <location>
        <begin position="113"/>
        <end position="195"/>
    </location>
</feature>
<keyword evidence="3" id="KW-1185">Reference proteome</keyword>
<dbReference type="InterPro" id="IPR040256">
    <property type="entry name" value="At4g02000-like"/>
</dbReference>
<dbReference type="RefSeq" id="XP_071915764.1">
    <property type="nucleotide sequence ID" value="XM_072059663.1"/>
</dbReference>
<feature type="compositionally biased region" description="Low complexity" evidence="1">
    <location>
        <begin position="516"/>
        <end position="552"/>
    </location>
</feature>
<gene>
    <name evidence="4" type="primary">LOC140011161</name>
</gene>
<evidence type="ECO:0000313" key="3">
    <source>
        <dbReference type="Proteomes" id="UP001652660"/>
    </source>
</evidence>
<evidence type="ECO:0000259" key="2">
    <source>
        <dbReference type="Pfam" id="PF14111"/>
    </source>
</evidence>
<feature type="region of interest" description="Disordered" evidence="1">
    <location>
        <begin position="313"/>
        <end position="332"/>
    </location>
</feature>
<feature type="compositionally biased region" description="Polar residues" evidence="1">
    <location>
        <begin position="472"/>
        <end position="508"/>
    </location>
</feature>
<dbReference type="Pfam" id="PF14111">
    <property type="entry name" value="DUF4283"/>
    <property type="match status" value="1"/>
</dbReference>
<evidence type="ECO:0000313" key="4">
    <source>
        <dbReference type="RefSeq" id="XP_071915764.1"/>
    </source>
</evidence>
<feature type="region of interest" description="Disordered" evidence="1">
    <location>
        <begin position="1"/>
        <end position="40"/>
    </location>
</feature>
<evidence type="ECO:0000256" key="1">
    <source>
        <dbReference type="SAM" id="MobiDB-lite"/>
    </source>
</evidence>
<dbReference type="GeneID" id="140011161"/>
<reference evidence="4" key="1">
    <citation type="submission" date="2025-08" db="UniProtKB">
        <authorList>
            <consortium name="RefSeq"/>
        </authorList>
    </citation>
    <scope>IDENTIFICATION</scope>
    <source>
        <tissue evidence="4">Leaves</tissue>
    </source>
</reference>
<feature type="region of interest" description="Disordered" evidence="1">
    <location>
        <begin position="426"/>
        <end position="579"/>
    </location>
</feature>
<proteinExistence type="predicted"/>
<feature type="compositionally biased region" description="Low complexity" evidence="1">
    <location>
        <begin position="17"/>
        <end position="28"/>
    </location>
</feature>
<feature type="region of interest" description="Disordered" evidence="1">
    <location>
        <begin position="681"/>
        <end position="718"/>
    </location>
</feature>
<protein>
    <recommendedName>
        <fullName evidence="2">DUF4283 domain-containing protein</fullName>
    </recommendedName>
</protein>
<organism evidence="3 4">
    <name type="scientific">Coffea arabica</name>
    <name type="common">Arabian coffee</name>
    <dbReference type="NCBI Taxonomy" id="13443"/>
    <lineage>
        <taxon>Eukaryota</taxon>
        <taxon>Viridiplantae</taxon>
        <taxon>Streptophyta</taxon>
        <taxon>Embryophyta</taxon>
        <taxon>Tracheophyta</taxon>
        <taxon>Spermatophyta</taxon>
        <taxon>Magnoliopsida</taxon>
        <taxon>eudicotyledons</taxon>
        <taxon>Gunneridae</taxon>
        <taxon>Pentapetalae</taxon>
        <taxon>asterids</taxon>
        <taxon>lamiids</taxon>
        <taxon>Gentianales</taxon>
        <taxon>Rubiaceae</taxon>
        <taxon>Ixoroideae</taxon>
        <taxon>Gardenieae complex</taxon>
        <taxon>Bertiereae - Coffeeae clade</taxon>
        <taxon>Coffeeae</taxon>
        <taxon>Coffea</taxon>
    </lineage>
</organism>
<name>A0ABM4V899_COFAR</name>
<sequence length="751" mass="83129">MQTHSPPTCIPVSIFQSSRPSTSPTLKKTSSDCLPSTPPQENISKSLCEAAEIPRASPCRPGLSYKDALNQDSRPLPENLRIEFSPNFNGQATSAVHSSNSLTEADFQRIRDPWKQALIVKTFGRSLGFKFFNQKIREIWKPQGHLEIIDLGRDFFITRFSDHSDFCRVLTGGPWFINSFFLTIRLWEPNFNPEEAKTSSAAVWVRLPHLPIEYYDLQILMKIGNQIGKLLKVDAKTASTERGRFARICVQMDISKPVAQFISLGSFNQPVQYEGITFCFGCGLVGHTIDQCVNTMKQQSSDEDLAKNIPSEYPLQNHQNSTDEGSKFETDSEYGPWMQVQLRRPKYKKFSNLGRTFGVKNSNGQPNGLAKREWVLRTKLSGSLGRSLPPLSPKSPAKELTLHTYRRTTQPPPLTSALPNQSTIVSSASTTANPKTTSFQTSNHQPQRPNVNLPPFPSVPSLVRSEGETSKGETSQPTLSPNTTLQPTHNSTTSTPKLPFIPQQSTCLSPYKKKSPTNASSKATSTTPAPEPSSAASPFSSSRELCSTSLSRGKLDPPELLSYDGAQSPGVPSEKQTKLRDHAGIGPLLDCRAKHSGNHDCGSVPTSSQLEEGELHESSQTHLAGNLFLLEGYESDDHIQQSCRGSHGLKPKTRFKGPWKHGLEDRNSDFEPLKLKAGYSRRRRGHLSTNPRYSGSKTSSFSLRHPRGRLQRVSSRTLSKTSKISGLEEWSKHRPGKATVVGPVQLSKQLL</sequence>
<feature type="compositionally biased region" description="Polar residues" evidence="1">
    <location>
        <begin position="687"/>
        <end position="702"/>
    </location>
</feature>
<dbReference type="Proteomes" id="UP001652660">
    <property type="component" value="Chromosome 7e"/>
</dbReference>
<dbReference type="InterPro" id="IPR025558">
    <property type="entry name" value="DUF4283"/>
</dbReference>
<feature type="compositionally biased region" description="Polar residues" evidence="1">
    <location>
        <begin position="314"/>
        <end position="323"/>
    </location>
</feature>
<dbReference type="PANTHER" id="PTHR31286:SF99">
    <property type="entry name" value="DUF4283 DOMAIN-CONTAINING PROTEIN"/>
    <property type="match status" value="1"/>
</dbReference>
<dbReference type="PANTHER" id="PTHR31286">
    <property type="entry name" value="GLYCINE-RICH CELL WALL STRUCTURAL PROTEIN 1.8-LIKE"/>
    <property type="match status" value="1"/>
</dbReference>
<feature type="compositionally biased region" description="Polar residues" evidence="1">
    <location>
        <begin position="426"/>
        <end position="450"/>
    </location>
</feature>